<dbReference type="SMART" id="SM00089">
    <property type="entry name" value="PKD"/>
    <property type="match status" value="2"/>
</dbReference>
<evidence type="ECO:0000313" key="4">
    <source>
        <dbReference type="Proteomes" id="UP000298616"/>
    </source>
</evidence>
<evidence type="ECO:0000259" key="1">
    <source>
        <dbReference type="PROSITE" id="PS50093"/>
    </source>
</evidence>
<dbReference type="KEGG" id="fpf:DCC35_17770"/>
<dbReference type="EMBL" id="CP028923">
    <property type="protein sequence ID" value="QCK16444.1"/>
    <property type="molecule type" value="Genomic_DNA"/>
</dbReference>
<accession>A0A4D7K6R8</accession>
<dbReference type="SUPFAM" id="SSF63829">
    <property type="entry name" value="Calcium-dependent phosphotriesterase"/>
    <property type="match status" value="1"/>
</dbReference>
<evidence type="ECO:0000313" key="3">
    <source>
        <dbReference type="EMBL" id="QCK16444.1"/>
    </source>
</evidence>
<dbReference type="OrthoDB" id="9765926at2"/>
<dbReference type="Proteomes" id="UP000298616">
    <property type="component" value="Chromosome"/>
</dbReference>
<feature type="domain" description="PKD" evidence="1">
    <location>
        <begin position="480"/>
        <end position="517"/>
    </location>
</feature>
<sequence>MTTLPVTIQDSQGLTAQLQDTTICPGTITLDPMASGGSGNFSYYWSTDETSPTIDVDSSGIYWVTVQDEITGCATSARSQVTVVGDTLNEQDSYWFFGDGAGIYFDFENGPQVSPGGLTNNLLGGDTYVDNLGRVWFYTDGVNVYNTFGMDNSISHDLMPGGSLIEDGEASQSTIIVDVPGDESMKYIFTTEPYGSSADGTYRLGMTLVDLTEIQNTQIGEAVATEQSSYLFNDVTDAVAISDDDRWLIAHELETNSFLAWEITAEGVGSPIKSQVGSVHGTGSTGEMELYLGGMVDSTEVNWLATTVPGENAIEIFQFNDSTGTISDPVRIDLGSTPFGLEFHSGGRKLAISTSDGTVYEIDLTSFDAAEIQASLTALNATGSAPGGNIGALQTAPNGTIYLAIEGQSQLFPVIAADTGMVSTINYDQGIDTGGTVGQLLPRNRQGGVSLGQTPSIASGPACFGSPTLFTGNYRYDIDTYTWNFGDGNTSTQQNPQHQYSAPGEYIVTLRLTRCGGTVVPDDVLTDTVTVYQLPTDPMLEPSQVLCDEPPLTLDATNGDDNIVYYTWSTRGAVIDSTATLAVPDIGTYEFSIINEGGCETTGEVLVIEPIPLDLGPDAALCEGEELTFDTGIAGNDLHNWYVDGSSLGNNTNTQDVDTSVPGLFEYVVEVRDPASDPAQPCLVRDTVTIQVNQTPLFNLTGNEIVCGANDGQIDLDITSTGTYTFDVTNTGDNTLVTSQTGVTGPVNIPVTGDIPAEIYLVNVVDEQTACAAQDNVTVNSSAFNLTSAVNVECEEGTNSILVGNLPSGMFDFEITNTETNQTEVRSNISSDASGEVLLDGLIYGNYNVSVEHVACNYSFTDLLIENPSNFEIDVQPESTVICRAAGETFTVDAVFLVGDNTNKTFSWFRDGVAFPNGNTQSIEISQSGDYSVEVTDASGCTVADAEFIEVNNNPSAIINQDGNACEGEVVLLASASPTTENYAFRWMRPDGTTATGPSLTITDPAASGTYSLTAISVTTGCENQLSTDVEVYEPLEVFASPNSVQCNDGSDVSFIAQANKTNVTYEWFGVNGNPIPDTNSPTFETNAEGGVISVEVTDENGCSVRENLVINRNPVGTSELQDRAEICSFIGSENPELSTTTLIADLDNEFLTYQWFYEGTPVGTNTPEYTTEVGRPGGEYSVSMENVFGCVVTDSVIVEDNCTPTFGAPNAIRPNSSVDDNQRFKIFPRFVSPDDFELVIYNRWGELIYYTNDIDFEWDATHNGKDVPVGSYVYVATFKSEFDDGEYYNQRGGVTVLR</sequence>
<gene>
    <name evidence="3" type="ORF">DCC35_17770</name>
</gene>
<dbReference type="Pfam" id="PF18911">
    <property type="entry name" value="PKD_4"/>
    <property type="match status" value="1"/>
</dbReference>
<protein>
    <recommendedName>
        <fullName evidence="5">Gliding motility-associated C-terminal domain-containing protein</fullName>
    </recommendedName>
</protein>
<name>A0A4D7K6R8_9BACT</name>
<dbReference type="Gene3D" id="2.60.40.10">
    <property type="entry name" value="Immunoglobulins"/>
    <property type="match status" value="4"/>
</dbReference>
<dbReference type="InterPro" id="IPR035986">
    <property type="entry name" value="PKD_dom_sf"/>
</dbReference>
<dbReference type="InterPro" id="IPR022409">
    <property type="entry name" value="PKD/Chitinase_dom"/>
</dbReference>
<dbReference type="PROSITE" id="PS50093">
    <property type="entry name" value="PKD"/>
    <property type="match status" value="1"/>
</dbReference>
<dbReference type="RefSeq" id="WP_137092033.1">
    <property type="nucleotide sequence ID" value="NZ_CP028923.1"/>
</dbReference>
<evidence type="ECO:0008006" key="5">
    <source>
        <dbReference type="Google" id="ProtNLM"/>
    </source>
</evidence>
<dbReference type="SUPFAM" id="SSF49299">
    <property type="entry name" value="PKD domain"/>
    <property type="match status" value="1"/>
</dbReference>
<reference evidence="3 4" key="1">
    <citation type="submission" date="2018-04" db="EMBL/GenBank/DDBJ databases">
        <title>Complete genome uncultured novel isolate.</title>
        <authorList>
            <person name="Merlino G."/>
        </authorList>
    </citation>
    <scope>NUCLEOTIDE SEQUENCE [LARGE SCALE GENOMIC DNA]</scope>
    <source>
        <strain evidence="4">R1DC9</strain>
    </source>
</reference>
<evidence type="ECO:0000259" key="2">
    <source>
        <dbReference type="PROSITE" id="PS50835"/>
    </source>
</evidence>
<keyword evidence="4" id="KW-1185">Reference proteome</keyword>
<dbReference type="Pfam" id="PF13585">
    <property type="entry name" value="CHU_C"/>
    <property type="match status" value="1"/>
</dbReference>
<proteinExistence type="predicted"/>
<dbReference type="InterPro" id="IPR013783">
    <property type="entry name" value="Ig-like_fold"/>
</dbReference>
<dbReference type="InterPro" id="IPR000601">
    <property type="entry name" value="PKD_dom"/>
</dbReference>
<dbReference type="CDD" id="cd00146">
    <property type="entry name" value="PKD"/>
    <property type="match status" value="1"/>
</dbReference>
<dbReference type="InterPro" id="IPR007110">
    <property type="entry name" value="Ig-like_dom"/>
</dbReference>
<dbReference type="PROSITE" id="PS50835">
    <property type="entry name" value="IG_LIKE"/>
    <property type="match status" value="1"/>
</dbReference>
<organism evidence="3 4">
    <name type="scientific">Mangrovivirga cuniculi</name>
    <dbReference type="NCBI Taxonomy" id="2715131"/>
    <lineage>
        <taxon>Bacteria</taxon>
        <taxon>Pseudomonadati</taxon>
        <taxon>Bacteroidota</taxon>
        <taxon>Cytophagia</taxon>
        <taxon>Cytophagales</taxon>
        <taxon>Mangrovivirgaceae</taxon>
        <taxon>Mangrovivirga</taxon>
    </lineage>
</organism>
<feature type="domain" description="Ig-like" evidence="2">
    <location>
        <begin position="868"/>
        <end position="949"/>
    </location>
</feature>